<name>A0ABU0FT48_9BACI</name>
<proteinExistence type="predicted"/>
<gene>
    <name evidence="1" type="ORF">J2S25_001273</name>
</gene>
<accession>A0ABU0FT48</accession>
<evidence type="ECO:0000313" key="1">
    <source>
        <dbReference type="EMBL" id="MDQ0413091.1"/>
    </source>
</evidence>
<comment type="caution">
    <text evidence="1">The sequence shown here is derived from an EMBL/GenBank/DDBJ whole genome shotgun (WGS) entry which is preliminary data.</text>
</comment>
<keyword evidence="2" id="KW-1185">Reference proteome</keyword>
<dbReference type="EMBL" id="JAUSUN010000005">
    <property type="protein sequence ID" value="MDQ0413091.1"/>
    <property type="molecule type" value="Genomic_DNA"/>
</dbReference>
<evidence type="ECO:0000313" key="2">
    <source>
        <dbReference type="Proteomes" id="UP001242313"/>
    </source>
</evidence>
<sequence length="46" mass="5480">MLKLDTNKQLVHEKPKAYFFLLRVLNKYRIENRVSAEGEVKCLETN</sequence>
<organism evidence="1 2">
    <name type="scientific">Mesobacillus stamsii</name>
    <dbReference type="NCBI Taxonomy" id="225347"/>
    <lineage>
        <taxon>Bacteria</taxon>
        <taxon>Bacillati</taxon>
        <taxon>Bacillota</taxon>
        <taxon>Bacilli</taxon>
        <taxon>Bacillales</taxon>
        <taxon>Bacillaceae</taxon>
        <taxon>Mesobacillus</taxon>
    </lineage>
</organism>
<reference evidence="1 2" key="1">
    <citation type="submission" date="2023-07" db="EMBL/GenBank/DDBJ databases">
        <title>Genomic Encyclopedia of Type Strains, Phase IV (KMG-IV): sequencing the most valuable type-strain genomes for metagenomic binning, comparative biology and taxonomic classification.</title>
        <authorList>
            <person name="Goeker M."/>
        </authorList>
    </citation>
    <scope>NUCLEOTIDE SEQUENCE [LARGE SCALE GENOMIC DNA]</scope>
    <source>
        <strain evidence="1 2">DSM 19598</strain>
    </source>
</reference>
<dbReference type="Proteomes" id="UP001242313">
    <property type="component" value="Unassembled WGS sequence"/>
</dbReference>
<protein>
    <submittedName>
        <fullName evidence="1">Uncharacterized protein</fullName>
    </submittedName>
</protein>